<organism evidence="2 3">
    <name type="scientific">Frankia alni (strain DSM 45986 / CECT 9034 / ACN14a)</name>
    <dbReference type="NCBI Taxonomy" id="326424"/>
    <lineage>
        <taxon>Bacteria</taxon>
        <taxon>Bacillati</taxon>
        <taxon>Actinomycetota</taxon>
        <taxon>Actinomycetes</taxon>
        <taxon>Frankiales</taxon>
        <taxon>Frankiaceae</taxon>
        <taxon>Frankia</taxon>
    </lineage>
</organism>
<accession>Q0RH37</accession>
<keyword evidence="3" id="KW-1185">Reference proteome</keyword>
<protein>
    <submittedName>
        <fullName evidence="2">Uncharacterized protein</fullName>
    </submittedName>
</protein>
<dbReference type="STRING" id="326424.FRAAL4554"/>
<dbReference type="HOGENOM" id="CLU_3396644_0_0_11"/>
<proteinExistence type="predicted"/>
<evidence type="ECO:0000313" key="2">
    <source>
        <dbReference type="EMBL" id="CAJ63196.1"/>
    </source>
</evidence>
<evidence type="ECO:0000256" key="1">
    <source>
        <dbReference type="SAM" id="MobiDB-lite"/>
    </source>
</evidence>
<dbReference type="AlphaFoldDB" id="Q0RH37"/>
<gene>
    <name evidence="2" type="ordered locus">FRAAL4554</name>
</gene>
<evidence type="ECO:0000313" key="3">
    <source>
        <dbReference type="Proteomes" id="UP000000657"/>
    </source>
</evidence>
<name>Q0RH37_FRAAA</name>
<sequence>MDSGSFGTPGVDVYPAGQGRVGPRIAPQTMP</sequence>
<dbReference type="Proteomes" id="UP000000657">
    <property type="component" value="Chromosome"/>
</dbReference>
<dbReference type="KEGG" id="fal:FRAAL4554"/>
<reference evidence="2 3" key="1">
    <citation type="journal article" date="2007" name="Genome Res.">
        <title>Genome characteristics of facultatively symbiotic Frankia sp. strains reflect host range and host plant biogeography.</title>
        <authorList>
            <person name="Normand P."/>
            <person name="Lapierre P."/>
            <person name="Tisa L.S."/>
            <person name="Gogarten J.P."/>
            <person name="Alloisio N."/>
            <person name="Bagnarol E."/>
            <person name="Bassi C.A."/>
            <person name="Berry A.M."/>
            <person name="Bickhart D.M."/>
            <person name="Choisne N."/>
            <person name="Couloux A."/>
            <person name="Cournoyer B."/>
            <person name="Cruveiller S."/>
            <person name="Daubin V."/>
            <person name="Demange N."/>
            <person name="Francino M.P."/>
            <person name="Goltsman E."/>
            <person name="Huang Y."/>
            <person name="Kopp O.R."/>
            <person name="Labarre L."/>
            <person name="Lapidus A."/>
            <person name="Lavire C."/>
            <person name="Marechal J."/>
            <person name="Martinez M."/>
            <person name="Mastronunzio J.E."/>
            <person name="Mullin B.C."/>
            <person name="Niemann J."/>
            <person name="Pujic P."/>
            <person name="Rawnsley T."/>
            <person name="Rouy Z."/>
            <person name="Schenowitz C."/>
            <person name="Sellstedt A."/>
            <person name="Tavares F."/>
            <person name="Tomkins J.P."/>
            <person name="Vallenet D."/>
            <person name="Valverde C."/>
            <person name="Wall L.G."/>
            <person name="Wang Y."/>
            <person name="Medigue C."/>
            <person name="Benson D.R."/>
        </authorList>
    </citation>
    <scope>NUCLEOTIDE SEQUENCE [LARGE SCALE GENOMIC DNA]</scope>
    <source>
        <strain evidence="3">DSM 45986 / CECT 9034 / ACN14a</strain>
    </source>
</reference>
<feature type="region of interest" description="Disordered" evidence="1">
    <location>
        <begin position="1"/>
        <end position="31"/>
    </location>
</feature>
<dbReference type="EMBL" id="CT573213">
    <property type="protein sequence ID" value="CAJ63196.1"/>
    <property type="molecule type" value="Genomic_DNA"/>
</dbReference>